<organism evidence="1 2">
    <name type="scientific">Pseudomonas putida</name>
    <name type="common">Arthrobacter siderocapsulatus</name>
    <dbReference type="NCBI Taxonomy" id="303"/>
    <lineage>
        <taxon>Bacteria</taxon>
        <taxon>Pseudomonadati</taxon>
        <taxon>Pseudomonadota</taxon>
        <taxon>Gammaproteobacteria</taxon>
        <taxon>Pseudomonadales</taxon>
        <taxon>Pseudomonadaceae</taxon>
        <taxon>Pseudomonas</taxon>
    </lineage>
</organism>
<accession>A0A2S3XBM1</accession>
<dbReference type="Proteomes" id="UP000237378">
    <property type="component" value="Unassembled WGS sequence"/>
</dbReference>
<proteinExistence type="predicted"/>
<dbReference type="PROSITE" id="PS50005">
    <property type="entry name" value="TPR"/>
    <property type="match status" value="1"/>
</dbReference>
<evidence type="ECO:0008006" key="3">
    <source>
        <dbReference type="Google" id="ProtNLM"/>
    </source>
</evidence>
<gene>
    <name evidence="1" type="ORF">BGP82_00690</name>
</gene>
<evidence type="ECO:0000313" key="2">
    <source>
        <dbReference type="Proteomes" id="UP000237378"/>
    </source>
</evidence>
<reference evidence="1 2" key="2">
    <citation type="submission" date="2018-03" db="EMBL/GenBank/DDBJ databases">
        <title>Draft genome of Pseudomonas putida strain KH-18-2.</title>
        <authorList>
            <person name="Yoshizawa S."/>
            <person name="Khan N.H."/>
            <person name="Nishimura M."/>
            <person name="Chiura H.X."/>
            <person name="Ogura Y."/>
            <person name="Hayashi T."/>
            <person name="Kogure K."/>
        </authorList>
    </citation>
    <scope>NUCLEOTIDE SEQUENCE [LARGE SCALE GENOMIC DNA]</scope>
    <source>
        <strain evidence="1 2">KH-18-2</strain>
    </source>
</reference>
<dbReference type="AlphaFoldDB" id="A0A2S3XBM1"/>
<dbReference type="InterPro" id="IPR019734">
    <property type="entry name" value="TPR_rpt"/>
</dbReference>
<protein>
    <recommendedName>
        <fullName evidence="3">Tetratricopeptide repeat protein</fullName>
    </recommendedName>
</protein>
<evidence type="ECO:0000313" key="1">
    <source>
        <dbReference type="EMBL" id="POG13006.1"/>
    </source>
</evidence>
<dbReference type="SUPFAM" id="SSF48452">
    <property type="entry name" value="TPR-like"/>
    <property type="match status" value="1"/>
</dbReference>
<dbReference type="Gene3D" id="1.25.40.10">
    <property type="entry name" value="Tetratricopeptide repeat domain"/>
    <property type="match status" value="1"/>
</dbReference>
<comment type="caution">
    <text evidence="1">The sequence shown here is derived from an EMBL/GenBank/DDBJ whole genome shotgun (WGS) entry which is preliminary data.</text>
</comment>
<name>A0A2S3XBM1_PSEPU</name>
<dbReference type="EMBL" id="MING01000019">
    <property type="protein sequence ID" value="POG13006.1"/>
    <property type="molecule type" value="Genomic_DNA"/>
</dbReference>
<dbReference type="RefSeq" id="WP_103444341.1">
    <property type="nucleotide sequence ID" value="NZ_CP047152.1"/>
</dbReference>
<sequence length="141" mass="15902">MGFLPDQVHEEILVLSEQGNLLMEKGRYPDAVEAFTAALVKLPEPIEQWEAFVWLKASIGDALFFMQDYSRALSEFFEAANGPDGAQNAFVILRLGECLYEQENPDALEYLCKAYFLEGVDIFKDEDIKYFSAVESVLGMA</sequence>
<dbReference type="InterPro" id="IPR011990">
    <property type="entry name" value="TPR-like_helical_dom_sf"/>
</dbReference>
<reference evidence="1 2" key="1">
    <citation type="submission" date="2016-08" db="EMBL/GenBank/DDBJ databases">
        <authorList>
            <person name="Seilhamer J.J."/>
        </authorList>
    </citation>
    <scope>NUCLEOTIDE SEQUENCE [LARGE SCALE GENOMIC DNA]</scope>
    <source>
        <strain evidence="1 2">KH-18-2</strain>
    </source>
</reference>